<name>A0A5B7JY20_PORTR</name>
<organism evidence="2 3">
    <name type="scientific">Portunus trituberculatus</name>
    <name type="common">Swimming crab</name>
    <name type="synonym">Neptunus trituberculatus</name>
    <dbReference type="NCBI Taxonomy" id="210409"/>
    <lineage>
        <taxon>Eukaryota</taxon>
        <taxon>Metazoa</taxon>
        <taxon>Ecdysozoa</taxon>
        <taxon>Arthropoda</taxon>
        <taxon>Crustacea</taxon>
        <taxon>Multicrustacea</taxon>
        <taxon>Malacostraca</taxon>
        <taxon>Eumalacostraca</taxon>
        <taxon>Eucarida</taxon>
        <taxon>Decapoda</taxon>
        <taxon>Pleocyemata</taxon>
        <taxon>Brachyura</taxon>
        <taxon>Eubrachyura</taxon>
        <taxon>Portunoidea</taxon>
        <taxon>Portunidae</taxon>
        <taxon>Portuninae</taxon>
        <taxon>Portunus</taxon>
    </lineage>
</organism>
<dbReference type="Proteomes" id="UP000324222">
    <property type="component" value="Unassembled WGS sequence"/>
</dbReference>
<dbReference type="AlphaFoldDB" id="A0A5B7JY20"/>
<feature type="region of interest" description="Disordered" evidence="1">
    <location>
        <begin position="1"/>
        <end position="44"/>
    </location>
</feature>
<keyword evidence="3" id="KW-1185">Reference proteome</keyword>
<protein>
    <submittedName>
        <fullName evidence="2">Uncharacterized protein</fullName>
    </submittedName>
</protein>
<evidence type="ECO:0000256" key="1">
    <source>
        <dbReference type="SAM" id="MobiDB-lite"/>
    </source>
</evidence>
<dbReference type="EMBL" id="VSRR010117950">
    <property type="protein sequence ID" value="MPC99343.1"/>
    <property type="molecule type" value="Genomic_DNA"/>
</dbReference>
<sequence length="44" mass="5010">MTLGYNGNNETHTSHDGPGYSGQKWGNTRRQEAGTRWFMRPTLV</sequence>
<accession>A0A5B7JY20</accession>
<gene>
    <name evidence="2" type="ORF">E2C01_094752</name>
</gene>
<reference evidence="2 3" key="1">
    <citation type="submission" date="2019-05" db="EMBL/GenBank/DDBJ databases">
        <title>Another draft genome of Portunus trituberculatus and its Hox gene families provides insights of decapod evolution.</title>
        <authorList>
            <person name="Jeong J.-H."/>
            <person name="Song I."/>
            <person name="Kim S."/>
            <person name="Choi T."/>
            <person name="Kim D."/>
            <person name="Ryu S."/>
            <person name="Kim W."/>
        </authorList>
    </citation>
    <scope>NUCLEOTIDE SEQUENCE [LARGE SCALE GENOMIC DNA]</scope>
    <source>
        <tissue evidence="2">Muscle</tissue>
    </source>
</reference>
<evidence type="ECO:0000313" key="3">
    <source>
        <dbReference type="Proteomes" id="UP000324222"/>
    </source>
</evidence>
<evidence type="ECO:0000313" key="2">
    <source>
        <dbReference type="EMBL" id="MPC99343.1"/>
    </source>
</evidence>
<feature type="compositionally biased region" description="Polar residues" evidence="1">
    <location>
        <begin position="1"/>
        <end position="11"/>
    </location>
</feature>
<proteinExistence type="predicted"/>
<comment type="caution">
    <text evidence="2">The sequence shown here is derived from an EMBL/GenBank/DDBJ whole genome shotgun (WGS) entry which is preliminary data.</text>
</comment>